<keyword evidence="7" id="KW-1185">Reference proteome</keyword>
<dbReference type="PANTHER" id="PTHR45973">
    <property type="entry name" value="PROTEIN PHOSPHATASE 1 REGULATORY SUBUNIT SDS22-RELATED"/>
    <property type="match status" value="1"/>
</dbReference>
<dbReference type="InterPro" id="IPR025875">
    <property type="entry name" value="Leu-rich_rpt_4"/>
</dbReference>
<name>A0A9W7E1R2_9STRA</name>
<dbReference type="SUPFAM" id="SSF52058">
    <property type="entry name" value="L domain-like"/>
    <property type="match status" value="1"/>
</dbReference>
<sequence>LSHNSFETLEGFENLANLRDLNLNFNRVGSVENLGGLKFLKALYLSNNLMDDVAIRNIRNQTLRGSFASLSTLCLYSNRVSSLPLAMELVSSLPDLEDVAMEGNECSSREGYRQSVIRSGRKIKVLDGEEVRSVFKKIN</sequence>
<dbReference type="InterPro" id="IPR001611">
    <property type="entry name" value="Leu-rich_rpt"/>
</dbReference>
<evidence type="ECO:0000256" key="4">
    <source>
        <dbReference type="ARBA" id="ARBA00023069"/>
    </source>
</evidence>
<dbReference type="Proteomes" id="UP001165082">
    <property type="component" value="Unassembled WGS sequence"/>
</dbReference>
<dbReference type="Gene3D" id="3.80.10.10">
    <property type="entry name" value="Ribonuclease Inhibitor"/>
    <property type="match status" value="1"/>
</dbReference>
<comment type="subcellular location">
    <subcellularLocation>
        <location evidence="1">Cell projection</location>
        <location evidence="1">Cilium</location>
    </subcellularLocation>
</comment>
<feature type="non-terminal residue" evidence="6">
    <location>
        <position position="1"/>
    </location>
</feature>
<proteinExistence type="predicted"/>
<evidence type="ECO:0000256" key="1">
    <source>
        <dbReference type="ARBA" id="ARBA00004138"/>
    </source>
</evidence>
<keyword evidence="5" id="KW-0966">Cell projection</keyword>
<accession>A0A9W7E1R2</accession>
<keyword evidence="4" id="KW-0969">Cilium</keyword>
<evidence type="ECO:0000256" key="5">
    <source>
        <dbReference type="ARBA" id="ARBA00023273"/>
    </source>
</evidence>
<keyword evidence="2" id="KW-0433">Leucine-rich repeat</keyword>
<protein>
    <submittedName>
        <fullName evidence="6">Uncharacterized protein</fullName>
    </submittedName>
</protein>
<evidence type="ECO:0000313" key="7">
    <source>
        <dbReference type="Proteomes" id="UP001165082"/>
    </source>
</evidence>
<dbReference type="InterPro" id="IPR050576">
    <property type="entry name" value="Cilia_flagella_integrity"/>
</dbReference>
<evidence type="ECO:0000313" key="6">
    <source>
        <dbReference type="EMBL" id="GMH62105.1"/>
    </source>
</evidence>
<dbReference type="PROSITE" id="PS51450">
    <property type="entry name" value="LRR"/>
    <property type="match status" value="1"/>
</dbReference>
<dbReference type="AlphaFoldDB" id="A0A9W7E1R2"/>
<dbReference type="EMBL" id="BRXZ01005216">
    <property type="protein sequence ID" value="GMH62105.1"/>
    <property type="molecule type" value="Genomic_DNA"/>
</dbReference>
<dbReference type="PANTHER" id="PTHR45973:SF9">
    <property type="entry name" value="LEUCINE-RICH REPEAT-CONTAINING PROTEIN 46"/>
    <property type="match status" value="1"/>
</dbReference>
<comment type="caution">
    <text evidence="6">The sequence shown here is derived from an EMBL/GenBank/DDBJ whole genome shotgun (WGS) entry which is preliminary data.</text>
</comment>
<reference evidence="6" key="1">
    <citation type="submission" date="2022-07" db="EMBL/GenBank/DDBJ databases">
        <title>Genome analysis of Parmales, a sister group of diatoms, reveals the evolutionary specialization of diatoms from phago-mixotrophs to photoautotrophs.</title>
        <authorList>
            <person name="Ban H."/>
            <person name="Sato S."/>
            <person name="Yoshikawa S."/>
            <person name="Kazumasa Y."/>
            <person name="Nakamura Y."/>
            <person name="Ichinomiya M."/>
            <person name="Saitoh K."/>
            <person name="Sato N."/>
            <person name="Blanc-Mathieu R."/>
            <person name="Endo H."/>
            <person name="Kuwata A."/>
            <person name="Ogata H."/>
        </authorList>
    </citation>
    <scope>NUCLEOTIDE SEQUENCE</scope>
</reference>
<dbReference type="OrthoDB" id="1517790at2759"/>
<dbReference type="InterPro" id="IPR032675">
    <property type="entry name" value="LRR_dom_sf"/>
</dbReference>
<gene>
    <name evidence="6" type="ORF">TrRE_jg7064</name>
</gene>
<keyword evidence="3" id="KW-0677">Repeat</keyword>
<evidence type="ECO:0000256" key="3">
    <source>
        <dbReference type="ARBA" id="ARBA00022737"/>
    </source>
</evidence>
<evidence type="ECO:0000256" key="2">
    <source>
        <dbReference type="ARBA" id="ARBA00022614"/>
    </source>
</evidence>
<dbReference type="Pfam" id="PF12799">
    <property type="entry name" value="LRR_4"/>
    <property type="match status" value="1"/>
</dbReference>
<organism evidence="6 7">
    <name type="scientific">Triparma retinervis</name>
    <dbReference type="NCBI Taxonomy" id="2557542"/>
    <lineage>
        <taxon>Eukaryota</taxon>
        <taxon>Sar</taxon>
        <taxon>Stramenopiles</taxon>
        <taxon>Ochrophyta</taxon>
        <taxon>Bolidophyceae</taxon>
        <taxon>Parmales</taxon>
        <taxon>Triparmaceae</taxon>
        <taxon>Triparma</taxon>
    </lineage>
</organism>